<dbReference type="FunFam" id="3.30.160.60:FF:000097">
    <property type="entry name" value="Zinc finger protein"/>
    <property type="match status" value="1"/>
</dbReference>
<dbReference type="InterPro" id="IPR013087">
    <property type="entry name" value="Znf_C2H2_type"/>
</dbReference>
<feature type="domain" description="C2H2-type" evidence="13">
    <location>
        <begin position="141"/>
        <end position="168"/>
    </location>
</feature>
<dbReference type="PROSITE" id="PS00028">
    <property type="entry name" value="ZINC_FINGER_C2H2_1"/>
    <property type="match status" value="6"/>
</dbReference>
<feature type="domain" description="C2H2-type" evidence="13">
    <location>
        <begin position="113"/>
        <end position="140"/>
    </location>
</feature>
<dbReference type="Ensembl" id="ENSNMLT00000003394.1">
    <property type="protein sequence ID" value="ENSNMLP00000002951.1"/>
    <property type="gene ID" value="ENSNMLG00000002149.1"/>
</dbReference>
<keyword evidence="8" id="KW-0238">DNA-binding</keyword>
<dbReference type="Gene3D" id="3.30.160.60">
    <property type="entry name" value="Classic Zinc Finger"/>
    <property type="match status" value="7"/>
</dbReference>
<proteinExistence type="predicted"/>
<evidence type="ECO:0000256" key="4">
    <source>
        <dbReference type="ARBA" id="ARBA00022737"/>
    </source>
</evidence>
<comment type="subcellular location">
    <subcellularLocation>
        <location evidence="2">Nucleus</location>
    </subcellularLocation>
</comment>
<evidence type="ECO:0000256" key="5">
    <source>
        <dbReference type="ARBA" id="ARBA00022771"/>
    </source>
</evidence>
<organism evidence="14 15">
    <name type="scientific">Neogobius melanostomus</name>
    <name type="common">round goby</name>
    <dbReference type="NCBI Taxonomy" id="47308"/>
    <lineage>
        <taxon>Eukaryota</taxon>
        <taxon>Metazoa</taxon>
        <taxon>Chordata</taxon>
        <taxon>Craniata</taxon>
        <taxon>Vertebrata</taxon>
        <taxon>Euteleostomi</taxon>
        <taxon>Actinopterygii</taxon>
        <taxon>Neopterygii</taxon>
        <taxon>Teleostei</taxon>
        <taxon>Neoteleostei</taxon>
        <taxon>Acanthomorphata</taxon>
        <taxon>Gobiaria</taxon>
        <taxon>Gobiiformes</taxon>
        <taxon>Gobioidei</taxon>
        <taxon>Gobiidae</taxon>
        <taxon>Benthophilinae</taxon>
        <taxon>Neogobiini</taxon>
        <taxon>Neogobius</taxon>
    </lineage>
</organism>
<dbReference type="GO" id="GO:0005634">
    <property type="term" value="C:nucleus"/>
    <property type="evidence" value="ECO:0007669"/>
    <property type="project" value="UniProtKB-SubCell"/>
</dbReference>
<evidence type="ECO:0000256" key="10">
    <source>
        <dbReference type="ARBA" id="ARBA00023242"/>
    </source>
</evidence>
<keyword evidence="10" id="KW-0539">Nucleus</keyword>
<protein>
    <recommendedName>
        <fullName evidence="13">C2H2-type domain-containing protein</fullName>
    </recommendedName>
</protein>
<dbReference type="SUPFAM" id="SSF57667">
    <property type="entry name" value="beta-beta-alpha zinc fingers"/>
    <property type="match status" value="3"/>
</dbReference>
<feature type="region of interest" description="Disordered" evidence="12">
    <location>
        <begin position="1"/>
        <end position="53"/>
    </location>
</feature>
<comment type="function">
    <text evidence="1">May be involved in transcriptional regulation.</text>
</comment>
<dbReference type="GO" id="GO:0003677">
    <property type="term" value="F:DNA binding"/>
    <property type="evidence" value="ECO:0007669"/>
    <property type="project" value="UniProtKB-KW"/>
</dbReference>
<feature type="compositionally biased region" description="Polar residues" evidence="12">
    <location>
        <begin position="1"/>
        <end position="13"/>
    </location>
</feature>
<evidence type="ECO:0000259" key="13">
    <source>
        <dbReference type="PROSITE" id="PS50157"/>
    </source>
</evidence>
<dbReference type="Pfam" id="PF00096">
    <property type="entry name" value="zf-C2H2"/>
    <property type="match status" value="5"/>
</dbReference>
<dbReference type="InterPro" id="IPR050331">
    <property type="entry name" value="Zinc_finger"/>
</dbReference>
<evidence type="ECO:0000256" key="7">
    <source>
        <dbReference type="ARBA" id="ARBA00023015"/>
    </source>
</evidence>
<sequence length="416" mass="47082">MSLGQTRLSSGVQMLSPDLGLNQEAPQIKEEPEEPEEHGIKQEDEQLPVSVPESSAVCVKTEESWLLQRHTDMSRADHGAQERRHQCPVCQKRFRSKPHLQVHNRIHTGERPYSCSVCNKTFKHSSALGIHMKIHTGEKPYSCSICNKAFAQRNGRDTHMRTHTGEKPFGCSLCTKTFAQKAHLDKHMRSHKGDKPSSCSWSWLFERTAESEEELCGSKEENQRKQQLLDSALKPMDLQHRADVQTPSQIPDLILIQEIKEEPEEHSVKQEEEQLPVSVPESSAVCVKSEESVSSETHFHFQTQGHSEHSSDTDNDDDWEPSSCSDAQIETGADPGAVGKKYMCPFCQKSYCTKQGLQKHSRVHTGERPYSCSLCSKTFSHKESLVLHMRIHTGERPYICSICEKDFSDPATFKST</sequence>
<dbReference type="GO" id="GO:0008270">
    <property type="term" value="F:zinc ion binding"/>
    <property type="evidence" value="ECO:0007669"/>
    <property type="project" value="UniProtKB-KW"/>
</dbReference>
<evidence type="ECO:0000256" key="8">
    <source>
        <dbReference type="ARBA" id="ARBA00023125"/>
    </source>
</evidence>
<dbReference type="PANTHER" id="PTHR16515">
    <property type="entry name" value="PR DOMAIN ZINC FINGER PROTEIN"/>
    <property type="match status" value="1"/>
</dbReference>
<dbReference type="PANTHER" id="PTHR16515:SF49">
    <property type="entry name" value="GASTRULA ZINC FINGER PROTEIN XLCGF49.1-LIKE-RELATED"/>
    <property type="match status" value="1"/>
</dbReference>
<keyword evidence="4" id="KW-0677">Repeat</keyword>
<evidence type="ECO:0000256" key="1">
    <source>
        <dbReference type="ARBA" id="ARBA00003767"/>
    </source>
</evidence>
<keyword evidence="7" id="KW-0805">Transcription regulation</keyword>
<dbReference type="Pfam" id="PF13894">
    <property type="entry name" value="zf-C2H2_4"/>
    <property type="match status" value="1"/>
</dbReference>
<dbReference type="InterPro" id="IPR036236">
    <property type="entry name" value="Znf_C2H2_sf"/>
</dbReference>
<keyword evidence="6" id="KW-0862">Zinc</keyword>
<dbReference type="FunFam" id="3.30.160.60:FF:000064">
    <property type="entry name" value="Early growth response protein 3"/>
    <property type="match status" value="1"/>
</dbReference>
<keyword evidence="15" id="KW-1185">Reference proteome</keyword>
<name>A0A8C6S7Z7_9GOBI</name>
<feature type="region of interest" description="Disordered" evidence="12">
    <location>
        <begin position="297"/>
        <end position="331"/>
    </location>
</feature>
<evidence type="ECO:0000313" key="15">
    <source>
        <dbReference type="Proteomes" id="UP000694523"/>
    </source>
</evidence>
<evidence type="ECO:0000256" key="2">
    <source>
        <dbReference type="ARBA" id="ARBA00004123"/>
    </source>
</evidence>
<dbReference type="FunFam" id="3.30.160.60:FF:000875">
    <property type="entry name" value="zinc finger protein 236 isoform X7"/>
    <property type="match status" value="1"/>
</dbReference>
<evidence type="ECO:0000313" key="14">
    <source>
        <dbReference type="Ensembl" id="ENSNMLP00000002951.1"/>
    </source>
</evidence>
<feature type="domain" description="C2H2-type" evidence="13">
    <location>
        <begin position="342"/>
        <end position="369"/>
    </location>
</feature>
<feature type="compositionally biased region" description="Basic and acidic residues" evidence="12">
    <location>
        <begin position="263"/>
        <end position="272"/>
    </location>
</feature>
<keyword evidence="9" id="KW-0804">Transcription</keyword>
<feature type="region of interest" description="Disordered" evidence="12">
    <location>
        <begin position="263"/>
        <end position="282"/>
    </location>
</feature>
<accession>A0A8C6S7Z7</accession>
<reference evidence="14" key="1">
    <citation type="submission" date="2025-08" db="UniProtKB">
        <authorList>
            <consortium name="Ensembl"/>
        </authorList>
    </citation>
    <scope>IDENTIFICATION</scope>
</reference>
<evidence type="ECO:0000256" key="3">
    <source>
        <dbReference type="ARBA" id="ARBA00022723"/>
    </source>
</evidence>
<keyword evidence="5 11" id="KW-0863">Zinc-finger</keyword>
<feature type="domain" description="C2H2-type" evidence="13">
    <location>
        <begin position="169"/>
        <end position="196"/>
    </location>
</feature>
<evidence type="ECO:0000256" key="11">
    <source>
        <dbReference type="PROSITE-ProRule" id="PRU00042"/>
    </source>
</evidence>
<dbReference type="FunFam" id="3.30.160.60:FF:000624">
    <property type="entry name" value="zinc finger protein 697"/>
    <property type="match status" value="1"/>
</dbReference>
<dbReference type="AlphaFoldDB" id="A0A8C6S7Z7"/>
<dbReference type="SMART" id="SM00355">
    <property type="entry name" value="ZnF_C2H2"/>
    <property type="match status" value="6"/>
</dbReference>
<dbReference type="FunFam" id="3.30.160.60:FF:000230">
    <property type="entry name" value="Zinc finger protein 148"/>
    <property type="match status" value="1"/>
</dbReference>
<dbReference type="GO" id="GO:0010468">
    <property type="term" value="P:regulation of gene expression"/>
    <property type="evidence" value="ECO:0007669"/>
    <property type="project" value="TreeGrafter"/>
</dbReference>
<feature type="domain" description="C2H2-type" evidence="13">
    <location>
        <begin position="370"/>
        <end position="397"/>
    </location>
</feature>
<evidence type="ECO:0000256" key="12">
    <source>
        <dbReference type="SAM" id="MobiDB-lite"/>
    </source>
</evidence>
<reference evidence="14" key="2">
    <citation type="submission" date="2025-09" db="UniProtKB">
        <authorList>
            <consortium name="Ensembl"/>
        </authorList>
    </citation>
    <scope>IDENTIFICATION</scope>
</reference>
<evidence type="ECO:0000256" key="9">
    <source>
        <dbReference type="ARBA" id="ARBA00023163"/>
    </source>
</evidence>
<dbReference type="Proteomes" id="UP000694523">
    <property type="component" value="Unplaced"/>
</dbReference>
<dbReference type="PROSITE" id="PS50157">
    <property type="entry name" value="ZINC_FINGER_C2H2_2"/>
    <property type="match status" value="6"/>
</dbReference>
<feature type="domain" description="C2H2-type" evidence="13">
    <location>
        <begin position="85"/>
        <end position="112"/>
    </location>
</feature>
<evidence type="ECO:0000256" key="6">
    <source>
        <dbReference type="ARBA" id="ARBA00022833"/>
    </source>
</evidence>
<keyword evidence="3" id="KW-0479">Metal-binding</keyword>